<proteinExistence type="predicted"/>
<feature type="region of interest" description="Disordered" evidence="5">
    <location>
        <begin position="530"/>
        <end position="558"/>
    </location>
</feature>
<keyword evidence="4 6" id="KW-0472">Membrane</keyword>
<gene>
    <name evidence="9" type="ORF">PCOR1329_LOCUS73048</name>
</gene>
<dbReference type="EMBL" id="CAUYUJ010019812">
    <property type="protein sequence ID" value="CAK0893811.1"/>
    <property type="molecule type" value="Genomic_DNA"/>
</dbReference>
<evidence type="ECO:0000313" key="10">
    <source>
        <dbReference type="Proteomes" id="UP001189429"/>
    </source>
</evidence>
<feature type="transmembrane region" description="Helical" evidence="6">
    <location>
        <begin position="70"/>
        <end position="92"/>
    </location>
</feature>
<evidence type="ECO:0000256" key="1">
    <source>
        <dbReference type="ARBA" id="ARBA00004141"/>
    </source>
</evidence>
<feature type="signal peptide" evidence="7">
    <location>
        <begin position="1"/>
        <end position="21"/>
    </location>
</feature>
<dbReference type="Pfam" id="PF00916">
    <property type="entry name" value="Sulfate_transp"/>
    <property type="match status" value="1"/>
</dbReference>
<protein>
    <recommendedName>
        <fullName evidence="8">SLC26A/SulP transporter domain-containing protein</fullName>
    </recommendedName>
</protein>
<feature type="transmembrane region" description="Helical" evidence="6">
    <location>
        <begin position="405"/>
        <end position="422"/>
    </location>
</feature>
<feature type="compositionally biased region" description="Basic and acidic residues" evidence="5">
    <location>
        <begin position="602"/>
        <end position="614"/>
    </location>
</feature>
<feature type="transmembrane region" description="Helical" evidence="6">
    <location>
        <begin position="329"/>
        <end position="346"/>
    </location>
</feature>
<keyword evidence="3 6" id="KW-1133">Transmembrane helix</keyword>
<name>A0ABN9X500_9DINO</name>
<dbReference type="Proteomes" id="UP001189429">
    <property type="component" value="Unassembled WGS sequence"/>
</dbReference>
<evidence type="ECO:0000256" key="7">
    <source>
        <dbReference type="SAM" id="SignalP"/>
    </source>
</evidence>
<accession>A0ABN9X500</accession>
<feature type="transmembrane region" description="Helical" evidence="6">
    <location>
        <begin position="182"/>
        <end position="206"/>
    </location>
</feature>
<evidence type="ECO:0000256" key="4">
    <source>
        <dbReference type="ARBA" id="ARBA00023136"/>
    </source>
</evidence>
<feature type="region of interest" description="Disordered" evidence="5">
    <location>
        <begin position="600"/>
        <end position="676"/>
    </location>
</feature>
<feature type="compositionally biased region" description="Low complexity" evidence="5">
    <location>
        <begin position="623"/>
        <end position="636"/>
    </location>
</feature>
<evidence type="ECO:0000259" key="8">
    <source>
        <dbReference type="Pfam" id="PF00916"/>
    </source>
</evidence>
<evidence type="ECO:0000256" key="5">
    <source>
        <dbReference type="SAM" id="MobiDB-lite"/>
    </source>
</evidence>
<feature type="domain" description="SLC26A/SulP transporter" evidence="8">
    <location>
        <begin position="84"/>
        <end position="463"/>
    </location>
</feature>
<organism evidence="9 10">
    <name type="scientific">Prorocentrum cordatum</name>
    <dbReference type="NCBI Taxonomy" id="2364126"/>
    <lineage>
        <taxon>Eukaryota</taxon>
        <taxon>Sar</taxon>
        <taxon>Alveolata</taxon>
        <taxon>Dinophyceae</taxon>
        <taxon>Prorocentrales</taxon>
        <taxon>Prorocentraceae</taxon>
        <taxon>Prorocentrum</taxon>
    </lineage>
</organism>
<feature type="transmembrane region" description="Helical" evidence="6">
    <location>
        <begin position="28"/>
        <end position="49"/>
    </location>
</feature>
<keyword evidence="2 6" id="KW-0812">Transmembrane</keyword>
<feature type="transmembrane region" description="Helical" evidence="6">
    <location>
        <begin position="152"/>
        <end position="170"/>
    </location>
</feature>
<comment type="caution">
    <text evidence="9">The sequence shown here is derived from an EMBL/GenBank/DDBJ whole genome shotgun (WGS) entry which is preliminary data.</text>
</comment>
<evidence type="ECO:0000256" key="6">
    <source>
        <dbReference type="SAM" id="Phobius"/>
    </source>
</evidence>
<sequence length="676" mass="71554">MAAISVLISAASLVCAHAAEADKPLEFNGVVVAAGLAAVIATGVGLMIYQTPKDMRGPAKMFKVKTLNGIESLPQVILPNVLPAATVTMVAVPLSLALGIATGTTPMTAIATAIVAGLVSGAFGDSAFNIVGPAGALVGILMRFTATYGAEVLPWLSLMSGCMIVLTILLRLHEYCMFMPKAVFEGFTVSVALTIGFGQTDFALGLSSKAPVKIEGLELSPGIWKLGASISAISTIQAPSTIFFLVGFTTMYVLFKIKPSIPWMVPFAFVACLIGALCDEDALGVVPLDLPNLRSKYGTLTFWAVQGLKPLTQIVADANDGEGGSYGELLMGALSVTIVAVLETLISAQIAKTRSKMPYDDVKELQGLALSHFACGICGLMPPTGVFVRTSVNLSTGATHKTSQFIQGFLVFIFAAVAMKFVSYIPQGGIAAILVMSCFRMVPWGYVQKLWNEQKWHFGLLCVVALVCWIVDSVTGLVVGTMVALLVTGKETARAHAEVSITAAGNKRLADGSPEMISIDALKVDKVDLARKEREDSDSSEDESSEESELESQLASAKPNYSHMAYAPEFDQFSRAAPGRQYSPGSDFGRQESVTPELFASEGRETPSHADGARRPRLPLQVPRAAGLLGRGPARGSHPGHPQVWAQGRSARHAERALGGSRRSGGPAGHRRDARR</sequence>
<reference evidence="9" key="1">
    <citation type="submission" date="2023-10" db="EMBL/GenBank/DDBJ databases">
        <authorList>
            <person name="Chen Y."/>
            <person name="Shah S."/>
            <person name="Dougan E. K."/>
            <person name="Thang M."/>
            <person name="Chan C."/>
        </authorList>
    </citation>
    <scope>NUCLEOTIDE SEQUENCE [LARGE SCALE GENOMIC DNA]</scope>
</reference>
<feature type="transmembrane region" description="Helical" evidence="6">
    <location>
        <begin position="367"/>
        <end position="385"/>
    </location>
</feature>
<keyword evidence="7" id="KW-0732">Signal</keyword>
<evidence type="ECO:0000256" key="3">
    <source>
        <dbReference type="ARBA" id="ARBA00022989"/>
    </source>
</evidence>
<feature type="transmembrane region" description="Helical" evidence="6">
    <location>
        <begin position="458"/>
        <end position="487"/>
    </location>
</feature>
<feature type="compositionally biased region" description="Acidic residues" evidence="5">
    <location>
        <begin position="538"/>
        <end position="550"/>
    </location>
</feature>
<dbReference type="InterPro" id="IPR001902">
    <property type="entry name" value="SLC26A/SulP_fam"/>
</dbReference>
<feature type="transmembrane region" description="Helical" evidence="6">
    <location>
        <begin position="226"/>
        <end position="248"/>
    </location>
</feature>
<dbReference type="InterPro" id="IPR011547">
    <property type="entry name" value="SLC26A/SulP_dom"/>
</dbReference>
<comment type="subcellular location">
    <subcellularLocation>
        <location evidence="1">Membrane</location>
        <topology evidence="1">Multi-pass membrane protein</topology>
    </subcellularLocation>
</comment>
<keyword evidence="10" id="KW-1185">Reference proteome</keyword>
<feature type="chain" id="PRO_5046924754" description="SLC26A/SulP transporter domain-containing protein" evidence="7">
    <location>
        <begin position="22"/>
        <end position="676"/>
    </location>
</feature>
<evidence type="ECO:0000313" key="9">
    <source>
        <dbReference type="EMBL" id="CAK0893811.1"/>
    </source>
</evidence>
<dbReference type="PANTHER" id="PTHR11814">
    <property type="entry name" value="SULFATE TRANSPORTER"/>
    <property type="match status" value="1"/>
</dbReference>
<evidence type="ECO:0000256" key="2">
    <source>
        <dbReference type="ARBA" id="ARBA00022692"/>
    </source>
</evidence>